<feature type="compositionally biased region" description="Low complexity" evidence="2">
    <location>
        <begin position="1023"/>
        <end position="1039"/>
    </location>
</feature>
<gene>
    <name evidence="5" type="ORF">TCE0_034r11482</name>
</gene>
<feature type="region of interest" description="Disordered" evidence="2">
    <location>
        <begin position="1502"/>
        <end position="1533"/>
    </location>
</feature>
<feature type="compositionally biased region" description="Polar residues" evidence="2">
    <location>
        <begin position="1078"/>
        <end position="1105"/>
    </location>
</feature>
<keyword evidence="6" id="KW-1185">Reference proteome</keyword>
<organism evidence="5 6">
    <name type="scientific">Talaromyces pinophilus</name>
    <name type="common">Penicillium pinophilum</name>
    <dbReference type="NCBI Taxonomy" id="128442"/>
    <lineage>
        <taxon>Eukaryota</taxon>
        <taxon>Fungi</taxon>
        <taxon>Dikarya</taxon>
        <taxon>Ascomycota</taxon>
        <taxon>Pezizomycotina</taxon>
        <taxon>Eurotiomycetes</taxon>
        <taxon>Eurotiomycetidae</taxon>
        <taxon>Eurotiales</taxon>
        <taxon>Trichocomaceae</taxon>
        <taxon>Talaromyces</taxon>
        <taxon>Talaromyces sect. Talaromyces</taxon>
    </lineage>
</organism>
<dbReference type="GO" id="GO:0043531">
    <property type="term" value="F:ADP binding"/>
    <property type="evidence" value="ECO:0007669"/>
    <property type="project" value="InterPro"/>
</dbReference>
<dbReference type="Gene3D" id="3.40.50.300">
    <property type="entry name" value="P-loop containing nucleotide triphosphate hydrolases"/>
    <property type="match status" value="1"/>
</dbReference>
<feature type="domain" description="NB-ARC" evidence="3">
    <location>
        <begin position="390"/>
        <end position="553"/>
    </location>
</feature>
<dbReference type="Proteomes" id="UP000053095">
    <property type="component" value="Unassembled WGS sequence"/>
</dbReference>
<comment type="caution">
    <text evidence="5">The sequence shown here is derived from an EMBL/GenBank/DDBJ whole genome shotgun (WGS) entry which is preliminary data.</text>
</comment>
<feature type="region of interest" description="Disordered" evidence="2">
    <location>
        <begin position="875"/>
        <end position="907"/>
    </location>
</feature>
<dbReference type="Gene3D" id="3.40.50.1820">
    <property type="entry name" value="alpha/beta hydrolase"/>
    <property type="match status" value="1"/>
</dbReference>
<feature type="compositionally biased region" description="Polar residues" evidence="2">
    <location>
        <begin position="1337"/>
        <end position="1357"/>
    </location>
</feature>
<dbReference type="InterPro" id="IPR027417">
    <property type="entry name" value="P-loop_NTPase"/>
</dbReference>
<feature type="compositionally biased region" description="Low complexity" evidence="2">
    <location>
        <begin position="890"/>
        <end position="900"/>
    </location>
</feature>
<evidence type="ECO:0000256" key="2">
    <source>
        <dbReference type="SAM" id="MobiDB-lite"/>
    </source>
</evidence>
<name>A0A6V8HM18_TALPI</name>
<evidence type="ECO:0000313" key="5">
    <source>
        <dbReference type="EMBL" id="GAM39714.1"/>
    </source>
</evidence>
<accession>A0A6V8HM18</accession>
<feature type="compositionally biased region" description="Polar residues" evidence="2">
    <location>
        <begin position="1225"/>
        <end position="1259"/>
    </location>
</feature>
<dbReference type="Pfam" id="PF00931">
    <property type="entry name" value="NB-ARC"/>
    <property type="match status" value="1"/>
</dbReference>
<feature type="compositionally biased region" description="Basic and acidic residues" evidence="2">
    <location>
        <begin position="703"/>
        <end position="712"/>
    </location>
</feature>
<feature type="region of interest" description="Disordered" evidence="2">
    <location>
        <begin position="313"/>
        <end position="334"/>
    </location>
</feature>
<feature type="region of interest" description="Disordered" evidence="2">
    <location>
        <begin position="987"/>
        <end position="1374"/>
    </location>
</feature>
<feature type="compositionally biased region" description="Basic and acidic residues" evidence="2">
    <location>
        <begin position="1114"/>
        <end position="1132"/>
    </location>
</feature>
<sequence>MPALRKIKQYGLTEVYISPDRPAQVDVVLVHGLNGHPKDTWTSKSDVFWPTDVLPEFLENSSLRILTYGYNANVTAFTDGASKDRVHHHAETLASELHANRSLRGCLERPIIFVCHSLGGLVVKRCLIMCRSQENDKLRHLRSIYISTFGILFLGTPHTGSDVAKWGMLLQKICSAVLPKKFMDTSPQLIETLKSNNEVLQNINRLFNDFFSRFHVYFFHETKPLDMKGTREFIVDESSAAPDVQGAERMGIEADHSSMVKFEDDSSPGFEAVAEAIIRYAREAPPVITGRWKEERAHVHLQVHSMADELTRSSADFSQGPPQSEAESRMGNSVPNLPLPPIFSADHTPRMAQSVEILPPQRGPLFVVPPGFHPNATFIGMEKELTELHIRLFNTKRREERAAAVLICGGPGSGKTHLAREYVHSHRKHFPGGIFWIDAKSVLSMSTCYWDVAQAAALIDGSKEYPTSTDASIFVEQVRHWFESREEWLIVFDGLNFDEDSQLNAFKKYLPFRRNTSIIYTSVDRTLAKKQRLFEPYRLNVRALKAEEARQLLFDDLDIENPTPEQYRKATEIVHYYQGLPLAIHAIAHRLTATRKPLERYHLNSHLTDQRLAEPFIGIMQDLRAHEHFEAMNLINLLAFFGHHVPVGMISWGKSALEGSQNLPILTSSRPGEPGDLDTTLGVLIQYGLIERISDPYPGKSLLRREDPKAESPESEISGSESFTESMTASGIYQNAIDVIKIHSVVQAFFRDELRIVDGKNKQQIMKSGSTESGTSQLPDSQRPITSFYTWWLLNATRVFCKSYEIARYKMIRDRTGCLFVKDLREYETHAERLMFHYRKIDSRPSISIVKDTKKLLKEAVRDIGMEIGKISPNASEESLRHGKSIFDRSSSSSSGPSSSLEDSMASHRSTWNEADWESLKVQSPMELTNPQQNPFQFPDASLYQEDSQEHKPFQFPDVHQEGSQEQNSFQFPLADMYRESLQEQNDGYLSDGEGLRVKSRRSSADSSRYSENTEIPPPVAPPIALVDGPSGPGSADSGWEVVQRKKKGSKSSDSPKKKPRFRGRLRDLGSFRPSPITKMSSAQGEGSMSRLPSGSSERNPTPTNAKEMLASFHKPDARKQQVEDAGQKENRSAWPSPVVSPPATGPSAENPLSAPSQSAPSVLCRRSNPSPKLRPKSTIENRSDLHSENRPSSSRPSPTLTEFGRNHRLNPMSYSDPSLVGGRSVSNPNSAPGSRNHSRHPSSSVNATSSSRETSRLNPTHPAFVPRLSTNDLGSRYVPVPVPEAGMIIDVQKRDTRRRDQNPVYPASNLSTSPPRQAMPGGYTSEPLSADMSRDPSGQSRASWQTDPAPATRQTSQQLPQPQPPMAFGPQLPTSPTYTVVYAPEGNSRGQAAAYAVPVAAPNAIDYLGLSNRFEYGGEPDTPVGGPAAANQSIFFGEHEVDVDEARRRVMEWNLRQPPALMYDPRTGQPFLAAPRMQAQRSDPGTAIIPVPMAVPVPVPARARSGSSPDPVYPGLGVGLGIDPRYSTPRNR</sequence>
<feature type="compositionally biased region" description="Polar residues" evidence="2">
    <location>
        <begin position="313"/>
        <end position="322"/>
    </location>
</feature>
<dbReference type="InterPro" id="IPR007751">
    <property type="entry name" value="DUF676_lipase-like"/>
</dbReference>
<dbReference type="EMBL" id="DF933830">
    <property type="protein sequence ID" value="GAM39714.1"/>
    <property type="molecule type" value="Genomic_DNA"/>
</dbReference>
<dbReference type="Pfam" id="PF05057">
    <property type="entry name" value="DUF676"/>
    <property type="match status" value="1"/>
</dbReference>
<evidence type="ECO:0008006" key="7">
    <source>
        <dbReference type="Google" id="ProtNLM"/>
    </source>
</evidence>
<protein>
    <recommendedName>
        <fullName evidence="7">NB-ARC domain-containing protein</fullName>
    </recommendedName>
</protein>
<evidence type="ECO:0000259" key="3">
    <source>
        <dbReference type="Pfam" id="PF00931"/>
    </source>
</evidence>
<dbReference type="PANTHER" id="PTHR48187">
    <property type="entry name" value="LD21810P"/>
    <property type="match status" value="1"/>
</dbReference>
<evidence type="ECO:0000313" key="6">
    <source>
        <dbReference type="Proteomes" id="UP000053095"/>
    </source>
</evidence>
<evidence type="ECO:0000259" key="4">
    <source>
        <dbReference type="Pfam" id="PF05057"/>
    </source>
</evidence>
<feature type="domain" description="DUF676" evidence="4">
    <location>
        <begin position="27"/>
        <end position="167"/>
    </location>
</feature>
<dbReference type="PANTHER" id="PTHR48187:SF2">
    <property type="entry name" value="LD21810P"/>
    <property type="match status" value="1"/>
</dbReference>
<reference evidence="6" key="1">
    <citation type="journal article" date="2015" name="Genome Announc.">
        <title>Draft genome sequence of Talaromyces cellulolyticus strain Y-94, a source of lignocellulosic biomass-degrading enzymes.</title>
        <authorList>
            <person name="Fujii T."/>
            <person name="Koike H."/>
            <person name="Sawayama S."/>
            <person name="Yano S."/>
            <person name="Inoue H."/>
        </authorList>
    </citation>
    <scope>NUCLEOTIDE SEQUENCE [LARGE SCALE GENOMIC DNA]</scope>
    <source>
        <strain evidence="6">Y-94</strain>
    </source>
</reference>
<dbReference type="InterPro" id="IPR002182">
    <property type="entry name" value="NB-ARC"/>
</dbReference>
<feature type="compositionally biased region" description="Basic and acidic residues" evidence="2">
    <location>
        <begin position="1292"/>
        <end position="1302"/>
    </location>
</feature>
<dbReference type="SUPFAM" id="SSF52540">
    <property type="entry name" value="P-loop containing nucleoside triphosphate hydrolases"/>
    <property type="match status" value="1"/>
</dbReference>
<feature type="compositionally biased region" description="Basic and acidic residues" evidence="2">
    <location>
        <begin position="878"/>
        <end position="887"/>
    </location>
</feature>
<feature type="region of interest" description="Disordered" evidence="2">
    <location>
        <begin position="699"/>
        <end position="723"/>
    </location>
</feature>
<evidence type="ECO:0000256" key="1">
    <source>
        <dbReference type="ARBA" id="ARBA00007920"/>
    </source>
</evidence>
<dbReference type="SUPFAM" id="SSF53474">
    <property type="entry name" value="alpha/beta-Hydrolases"/>
    <property type="match status" value="1"/>
</dbReference>
<dbReference type="InterPro" id="IPR029058">
    <property type="entry name" value="AB_hydrolase_fold"/>
</dbReference>
<proteinExistence type="inferred from homology"/>
<comment type="similarity">
    <text evidence="1">Belongs to the putative lipase ROG1 family.</text>
</comment>
<feature type="compositionally biased region" description="Basic and acidic residues" evidence="2">
    <location>
        <begin position="1178"/>
        <end position="1190"/>
    </location>
</feature>